<dbReference type="STRING" id="87626.PTD2_02676"/>
<reference evidence="3 4" key="1">
    <citation type="submission" date="2006-02" db="EMBL/GenBank/DDBJ databases">
        <authorList>
            <person name="Moran M.A."/>
            <person name="Kjelleberg S."/>
            <person name="Egan S."/>
            <person name="Saunders N."/>
            <person name="Thomas T."/>
            <person name="Ferriera S."/>
            <person name="Johnson J."/>
            <person name="Kravitz S."/>
            <person name="Halpern A."/>
            <person name="Remington K."/>
            <person name="Beeson K."/>
            <person name="Tran B."/>
            <person name="Rogers Y.-H."/>
            <person name="Friedman R."/>
            <person name="Venter J.C."/>
        </authorList>
    </citation>
    <scope>NUCLEOTIDE SEQUENCE [LARGE SCALE GENOMIC DNA]</scope>
    <source>
        <strain evidence="3 4">D2</strain>
    </source>
</reference>
<dbReference type="Proteomes" id="UP000006201">
    <property type="component" value="Unassembled WGS sequence"/>
</dbReference>
<dbReference type="InterPro" id="IPR017847">
    <property type="entry name" value="T6SS_RhsGE_Vgr_subset"/>
</dbReference>
<dbReference type="Pfam" id="PF05954">
    <property type="entry name" value="Phage_GPD"/>
    <property type="match status" value="1"/>
</dbReference>
<dbReference type="Gene3D" id="4.10.220.110">
    <property type="match status" value="1"/>
</dbReference>
<organism evidence="3 4">
    <name type="scientific">Pseudoalteromonas tunicata D2</name>
    <dbReference type="NCBI Taxonomy" id="87626"/>
    <lineage>
        <taxon>Bacteria</taxon>
        <taxon>Pseudomonadati</taxon>
        <taxon>Pseudomonadota</taxon>
        <taxon>Gammaproteobacteria</taxon>
        <taxon>Alteromonadales</taxon>
        <taxon>Pseudoalteromonadaceae</taxon>
        <taxon>Pseudoalteromonas</taxon>
    </lineage>
</organism>
<dbReference type="InterPro" id="IPR037026">
    <property type="entry name" value="Vgr_OB-fold_dom_sf"/>
</dbReference>
<dbReference type="Pfam" id="PF04717">
    <property type="entry name" value="Phage_base_V"/>
    <property type="match status" value="1"/>
</dbReference>
<dbReference type="HOGENOM" id="CLU_298064_0_0_6"/>
<dbReference type="Gene3D" id="2.30.110.50">
    <property type="match status" value="1"/>
</dbReference>
<dbReference type="NCBIfam" id="TIGR03361">
    <property type="entry name" value="VI_Rhs_Vgr"/>
    <property type="match status" value="1"/>
</dbReference>
<dbReference type="InterPro" id="IPR006531">
    <property type="entry name" value="Gp5/Vgr_OB"/>
</dbReference>
<comment type="similarity">
    <text evidence="1">Belongs to the VgrG protein family.</text>
</comment>
<dbReference type="NCBIfam" id="TIGR01646">
    <property type="entry name" value="vgr_GE"/>
    <property type="match status" value="1"/>
</dbReference>
<dbReference type="EMBL" id="AAOH01000001">
    <property type="protein sequence ID" value="EAR30438.1"/>
    <property type="molecule type" value="Genomic_DNA"/>
</dbReference>
<dbReference type="RefSeq" id="WP_009836736.1">
    <property type="nucleotide sequence ID" value="NZ_AAOH01000001.1"/>
</dbReference>
<keyword evidence="4" id="KW-1185">Reference proteome</keyword>
<dbReference type="Gene3D" id="3.55.50.10">
    <property type="entry name" value="Baseplate protein-like domains"/>
    <property type="match status" value="1"/>
</dbReference>
<gene>
    <name evidence="3" type="ORF">PTD2_02676</name>
</gene>
<accession>A4C4F6</accession>
<evidence type="ECO:0000256" key="1">
    <source>
        <dbReference type="ARBA" id="ARBA00005558"/>
    </source>
</evidence>
<evidence type="ECO:0000259" key="2">
    <source>
        <dbReference type="Pfam" id="PF04717"/>
    </source>
</evidence>
<dbReference type="OrthoDB" id="9762420at2"/>
<dbReference type="SUPFAM" id="SSF69255">
    <property type="entry name" value="gp5 N-terminal domain-like"/>
    <property type="match status" value="1"/>
</dbReference>
<feature type="domain" description="Gp5/Type VI secretion system Vgr protein OB-fold" evidence="2">
    <location>
        <begin position="392"/>
        <end position="453"/>
    </location>
</feature>
<protein>
    <submittedName>
        <fullName evidence="3">Rhs element Vgr protein</fullName>
    </submittedName>
</protein>
<name>A4C4F6_9GAMM</name>
<dbReference type="Gene3D" id="2.40.50.230">
    <property type="entry name" value="Gp5 N-terminal domain"/>
    <property type="match status" value="1"/>
</dbReference>
<sequence length="1009" mass="112500">MSTYSFSFEVDGFDENLFTLQRFNGNEALSCLFYFDVELKCLDLNLESKQLLNKSAKLTIFLNQKAIRTVKGIINLFEDTYYYSNAVLYKARLVPHAWALTKFESNEVYLDQTISETLSCILDEIGLSSTQYRFDFNKEYRKWPFRLQYSESHFNFLQRLIEREGIYYYFDSTKENDVLVFTDNIASIQPAQTTPLLFQPLSSVKVSDDVGFISSFICKQQSLPQKIVLRDFNESLPSLDVRGEIEVDSMGMGEINLYGLNILTPEEGEALCQVHANSYLCRQEQFIAASELALMAPGVSFKLQDHPKASYNQHTYILESISHSGVNVSVDEGNNETNLSTAAYENSLIAYSSIHEYAPQRTTKKPEINGTLNGIIDSETDGEYAELDEFGRYKIKLPFDRRNRDGGKASHWIRMMQPYGGTKEGMHFPLRKGTRVLLSFIGGDPDKPVIAGTITDLGEQSSLVNSQNATNSMIRTAAGNKIEIEDKEGRNRIKFECPTNNTYMHLGAPNHDGSGYVLITEGIERKDIQGGQRLTIQVLSENPTHTFSESDQSTATDYSDIQEFKVLDHAGMVVETMTTDMEIEGSYLVERRCGPKYLFTDGNEHVYGGGDVYGFGNGYEESHWREADDGGVHPDEVFKILGDDGEVFVEEDGQYSRDYQKKIDGAIRFDPGNHQIEKVWSDTFSYQNGNNYTWGDTCDYEFGNGYAESHVDTNDDGSPVNPLNKKDWPFDLAIPQVSDENPHLVAVGAINGVYVKLDGGNTGVEKSIGNAYEYSHGNSLAVSYACDEEEHSYGGEKYEATYTKEGKLVGSEHKKNGVCTEIEQTPDGDFKEETISDVSGVGKVTTTNVYAYGAPVSYEIVREPAPGSTFSFKGDGLPTIEMKMEIDVGATEIATHIGGMSNKVEMEALGMKNEITISGAIMSNTIELSGCPLETEIKTGDDGLEIKAWIGPLKTIMETRALELETKQALELKTKTLEIISNQLQLASTNAQLTNSQVRLANSLITLIS</sequence>
<proteinExistence type="inferred from homology"/>
<dbReference type="AlphaFoldDB" id="A4C4F6"/>
<dbReference type="SUPFAM" id="SSF69279">
    <property type="entry name" value="Phage tail proteins"/>
    <property type="match status" value="2"/>
</dbReference>
<dbReference type="eggNOG" id="COG3501">
    <property type="taxonomic scope" value="Bacteria"/>
</dbReference>
<comment type="caution">
    <text evidence="3">The sequence shown here is derived from an EMBL/GenBank/DDBJ whole genome shotgun (WGS) entry which is preliminary data.</text>
</comment>
<evidence type="ECO:0000313" key="4">
    <source>
        <dbReference type="Proteomes" id="UP000006201"/>
    </source>
</evidence>
<dbReference type="InterPro" id="IPR006533">
    <property type="entry name" value="T6SS_Vgr_RhsGE"/>
</dbReference>
<evidence type="ECO:0000313" key="3">
    <source>
        <dbReference type="EMBL" id="EAR30438.1"/>
    </source>
</evidence>